<reference evidence="1 2" key="1">
    <citation type="submission" date="2018-06" db="EMBL/GenBank/DDBJ databases">
        <authorList>
            <consortium name="Pathogen Informatics"/>
            <person name="Doyle S."/>
        </authorList>
    </citation>
    <scope>NUCLEOTIDE SEQUENCE [LARGE SCALE GENOMIC DNA]</scope>
    <source>
        <strain evidence="1 2">NCTC1934</strain>
    </source>
</reference>
<accession>A0A378Y7X9</accession>
<gene>
    <name evidence="1" type="ORF">NCTC1934_00078</name>
</gene>
<keyword evidence="2" id="KW-1185">Reference proteome</keyword>
<dbReference type="EMBL" id="UGRY01000002">
    <property type="protein sequence ID" value="SUA72650.1"/>
    <property type="molecule type" value="Genomic_DNA"/>
</dbReference>
<evidence type="ECO:0000313" key="2">
    <source>
        <dbReference type="Proteomes" id="UP000255467"/>
    </source>
</evidence>
<protein>
    <submittedName>
        <fullName evidence="1">Protein of uncharacterized function (DUF2744)</fullName>
    </submittedName>
</protein>
<dbReference type="RefSeq" id="WP_039818365.1">
    <property type="nucleotide sequence ID" value="NZ_UGRY01000002.1"/>
</dbReference>
<organism evidence="1 2">
    <name type="scientific">Nocardia otitidiscaviarum</name>
    <dbReference type="NCBI Taxonomy" id="1823"/>
    <lineage>
        <taxon>Bacteria</taxon>
        <taxon>Bacillati</taxon>
        <taxon>Actinomycetota</taxon>
        <taxon>Actinomycetes</taxon>
        <taxon>Mycobacteriales</taxon>
        <taxon>Nocardiaceae</taxon>
        <taxon>Nocardia</taxon>
    </lineage>
</organism>
<evidence type="ECO:0000313" key="1">
    <source>
        <dbReference type="EMBL" id="SUA72650.1"/>
    </source>
</evidence>
<dbReference type="Pfam" id="PF10910">
    <property type="entry name" value="Phage_gene29"/>
    <property type="match status" value="1"/>
</dbReference>
<sequence length="222" mass="24459">MTEHPVPAPKPRACTVCGTRRCPCEHCHRACGLDHTPKLPTGAFPTVDNCNPHCPTEAFLPFLVGLPGMRGASMAIPIAGLRQWSQRLWNGGARRVERQTEFYWPPKAGEINPMFAAGEWKDEPPPADWSTEVDINKLSGALQAELARQFAEREELAAAARPPEVPRAYVTHLTRFDPNEHTVTEVLAHLRTASAAEIARVIALESSGSKRAGILKRYPERG</sequence>
<dbReference type="InterPro" id="IPR021226">
    <property type="entry name" value="Phage_gene29"/>
</dbReference>
<dbReference type="Proteomes" id="UP000255467">
    <property type="component" value="Unassembled WGS sequence"/>
</dbReference>
<dbReference type="STRING" id="1406858.GCA_000710895_02099"/>
<dbReference type="AlphaFoldDB" id="A0A378Y7X9"/>
<name>A0A378Y7X9_9NOCA</name>
<proteinExistence type="predicted"/>